<proteinExistence type="predicted"/>
<dbReference type="EMBL" id="JBHTII010000001">
    <property type="protein sequence ID" value="MFD0789007.1"/>
    <property type="molecule type" value="Genomic_DNA"/>
</dbReference>
<dbReference type="Proteomes" id="UP001597055">
    <property type="component" value="Unassembled WGS sequence"/>
</dbReference>
<organism evidence="1 2">
    <name type="scientific">Microbacterium insulae</name>
    <dbReference type="NCBI Taxonomy" id="483014"/>
    <lineage>
        <taxon>Bacteria</taxon>
        <taxon>Bacillati</taxon>
        <taxon>Actinomycetota</taxon>
        <taxon>Actinomycetes</taxon>
        <taxon>Micrococcales</taxon>
        <taxon>Microbacteriaceae</taxon>
        <taxon>Microbacterium</taxon>
    </lineage>
</organism>
<name>A0ABW3ADS2_9MICO</name>
<sequence>MSVDEAAWCERFLARVHDLSSSTVLPFVWVAGAVFQDRFAVVIYREARLDAPLVGRVYEAANEIGAFEGSSPEAIAEAAVAGDITDPSGPGLPSPWPWAQHLARTSEAIGWHGPIPLPKSR</sequence>
<keyword evidence="2" id="KW-1185">Reference proteome</keyword>
<evidence type="ECO:0000313" key="1">
    <source>
        <dbReference type="EMBL" id="MFD0789007.1"/>
    </source>
</evidence>
<protein>
    <submittedName>
        <fullName evidence="1">Uncharacterized protein</fullName>
    </submittedName>
</protein>
<dbReference type="RefSeq" id="WP_204979920.1">
    <property type="nucleotide sequence ID" value="NZ_JBHTII010000001.1"/>
</dbReference>
<comment type="caution">
    <text evidence="1">The sequence shown here is derived from an EMBL/GenBank/DDBJ whole genome shotgun (WGS) entry which is preliminary data.</text>
</comment>
<accession>A0ABW3ADS2</accession>
<reference evidence="2" key="1">
    <citation type="journal article" date="2019" name="Int. J. Syst. Evol. Microbiol.">
        <title>The Global Catalogue of Microorganisms (GCM) 10K type strain sequencing project: providing services to taxonomists for standard genome sequencing and annotation.</title>
        <authorList>
            <consortium name="The Broad Institute Genomics Platform"/>
            <consortium name="The Broad Institute Genome Sequencing Center for Infectious Disease"/>
            <person name="Wu L."/>
            <person name="Ma J."/>
        </authorList>
    </citation>
    <scope>NUCLEOTIDE SEQUENCE [LARGE SCALE GENOMIC DNA]</scope>
    <source>
        <strain evidence="2">CCUG 54523</strain>
    </source>
</reference>
<evidence type="ECO:0000313" key="2">
    <source>
        <dbReference type="Proteomes" id="UP001597055"/>
    </source>
</evidence>
<gene>
    <name evidence="1" type="ORF">ACFQ0P_01250</name>
</gene>